<reference evidence="1" key="2">
    <citation type="journal article" date="2015" name="Fish Shellfish Immunol.">
        <title>Early steps in the European eel (Anguilla anguilla)-Vibrio vulnificus interaction in the gills: Role of the RtxA13 toxin.</title>
        <authorList>
            <person name="Callol A."/>
            <person name="Pajuelo D."/>
            <person name="Ebbesson L."/>
            <person name="Teles M."/>
            <person name="MacKenzie S."/>
            <person name="Amaro C."/>
        </authorList>
    </citation>
    <scope>NUCLEOTIDE SEQUENCE</scope>
</reference>
<sequence>MPSSHRGQCTGYPWCYDSILQLLVCHMTDTNVPSEQRTISLHYNQRHGLHYSSIQHSTDAIHMAHTLTS</sequence>
<organism evidence="1">
    <name type="scientific">Anguilla anguilla</name>
    <name type="common">European freshwater eel</name>
    <name type="synonym">Muraena anguilla</name>
    <dbReference type="NCBI Taxonomy" id="7936"/>
    <lineage>
        <taxon>Eukaryota</taxon>
        <taxon>Metazoa</taxon>
        <taxon>Chordata</taxon>
        <taxon>Craniata</taxon>
        <taxon>Vertebrata</taxon>
        <taxon>Euteleostomi</taxon>
        <taxon>Actinopterygii</taxon>
        <taxon>Neopterygii</taxon>
        <taxon>Teleostei</taxon>
        <taxon>Anguilliformes</taxon>
        <taxon>Anguillidae</taxon>
        <taxon>Anguilla</taxon>
    </lineage>
</organism>
<evidence type="ECO:0000313" key="1">
    <source>
        <dbReference type="EMBL" id="JAH97784.1"/>
    </source>
</evidence>
<dbReference type="AlphaFoldDB" id="A0A0E9X5D0"/>
<reference evidence="1" key="1">
    <citation type="submission" date="2014-11" db="EMBL/GenBank/DDBJ databases">
        <authorList>
            <person name="Amaro Gonzalez C."/>
        </authorList>
    </citation>
    <scope>NUCLEOTIDE SEQUENCE</scope>
</reference>
<name>A0A0E9X5D0_ANGAN</name>
<protein>
    <submittedName>
        <fullName evidence="1">Uncharacterized protein</fullName>
    </submittedName>
</protein>
<accession>A0A0E9X5D0</accession>
<proteinExistence type="predicted"/>
<dbReference type="EMBL" id="GBXM01010793">
    <property type="protein sequence ID" value="JAH97784.1"/>
    <property type="molecule type" value="Transcribed_RNA"/>
</dbReference>